<organism evidence="2 3">
    <name type="scientific">Pseudobacteroides cellulosolvens ATCC 35603 = DSM 2933</name>
    <dbReference type="NCBI Taxonomy" id="398512"/>
    <lineage>
        <taxon>Bacteria</taxon>
        <taxon>Bacillati</taxon>
        <taxon>Bacillota</taxon>
        <taxon>Clostridia</taxon>
        <taxon>Eubacteriales</taxon>
        <taxon>Oscillospiraceae</taxon>
        <taxon>Pseudobacteroides</taxon>
    </lineage>
</organism>
<dbReference type="Gene3D" id="3.30.457.10">
    <property type="entry name" value="Copper amine oxidase-like, N-terminal domain"/>
    <property type="match status" value="1"/>
</dbReference>
<dbReference type="STRING" id="398512.Bccel_3935"/>
<dbReference type="Pfam" id="PF08239">
    <property type="entry name" value="SH3_3"/>
    <property type="match status" value="1"/>
</dbReference>
<dbReference type="InterPro" id="IPR012854">
    <property type="entry name" value="Cu_amine_oxidase-like_N"/>
</dbReference>
<dbReference type="Pfam" id="PF07833">
    <property type="entry name" value="Cu_amine_oxidN1"/>
    <property type="match status" value="1"/>
</dbReference>
<dbReference type="GO" id="GO:0008932">
    <property type="term" value="F:lytic endotransglycosylase activity"/>
    <property type="evidence" value="ECO:0007669"/>
    <property type="project" value="TreeGrafter"/>
</dbReference>
<feature type="domain" description="LysM" evidence="1">
    <location>
        <begin position="286"/>
        <end position="330"/>
    </location>
</feature>
<evidence type="ECO:0000313" key="2">
    <source>
        <dbReference type="EMBL" id="KNY28661.1"/>
    </source>
</evidence>
<dbReference type="InterPro" id="IPR003646">
    <property type="entry name" value="SH3-like_bac-type"/>
</dbReference>
<protein>
    <submittedName>
        <fullName evidence="2">Peptidoglycan-binding lysin domain-containing protein</fullName>
    </submittedName>
</protein>
<dbReference type="Gene3D" id="2.30.30.40">
    <property type="entry name" value="SH3 Domains"/>
    <property type="match status" value="1"/>
</dbReference>
<keyword evidence="3" id="KW-1185">Reference proteome</keyword>
<gene>
    <name evidence="2" type="ORF">Bccel_3935</name>
</gene>
<dbReference type="eggNOG" id="COG1388">
    <property type="taxonomic scope" value="Bacteria"/>
</dbReference>
<evidence type="ECO:0000259" key="1">
    <source>
        <dbReference type="PROSITE" id="PS51782"/>
    </source>
</evidence>
<dbReference type="SUPFAM" id="SSF55383">
    <property type="entry name" value="Copper amine oxidase, domain N"/>
    <property type="match status" value="1"/>
</dbReference>
<dbReference type="PROSITE" id="PS51782">
    <property type="entry name" value="LYSM"/>
    <property type="match status" value="2"/>
</dbReference>
<dbReference type="InterPro" id="IPR036779">
    <property type="entry name" value="LysM_dom_sf"/>
</dbReference>
<evidence type="ECO:0000313" key="3">
    <source>
        <dbReference type="Proteomes" id="UP000036923"/>
    </source>
</evidence>
<dbReference type="EMBL" id="LGTC01000001">
    <property type="protein sequence ID" value="KNY28661.1"/>
    <property type="molecule type" value="Genomic_DNA"/>
</dbReference>
<name>A0A0L6JS35_9FIRM</name>
<dbReference type="Proteomes" id="UP000036923">
    <property type="component" value="Unassembled WGS sequence"/>
</dbReference>
<dbReference type="InterPro" id="IPR018392">
    <property type="entry name" value="LysM"/>
</dbReference>
<reference evidence="3" key="1">
    <citation type="submission" date="2015-07" db="EMBL/GenBank/DDBJ databases">
        <title>Near-Complete Genome Sequence of the Cellulolytic Bacterium Bacteroides (Pseudobacteroides) cellulosolvens ATCC 35603.</title>
        <authorList>
            <person name="Dassa B."/>
            <person name="Utturkar S.M."/>
            <person name="Klingeman D.M."/>
            <person name="Hurt R.A."/>
            <person name="Keller M."/>
            <person name="Xu J."/>
            <person name="Reddy Y.H.K."/>
            <person name="Borovok I."/>
            <person name="Grinberg I.R."/>
            <person name="Lamed R."/>
            <person name="Zhivin O."/>
            <person name="Bayer E.A."/>
            <person name="Brown S.D."/>
        </authorList>
    </citation>
    <scope>NUCLEOTIDE SEQUENCE [LARGE SCALE GENOMIC DNA]</scope>
    <source>
        <strain evidence="3">DSM 2933</strain>
    </source>
</reference>
<dbReference type="Pfam" id="PF01476">
    <property type="entry name" value="LysM"/>
    <property type="match status" value="2"/>
</dbReference>
<dbReference type="CDD" id="cd00118">
    <property type="entry name" value="LysM"/>
    <property type="match status" value="2"/>
</dbReference>
<dbReference type="PANTHER" id="PTHR33734:SF22">
    <property type="entry name" value="MEMBRANE-BOUND LYTIC MUREIN TRANSGLYCOSYLASE D"/>
    <property type="match status" value="1"/>
</dbReference>
<comment type="caution">
    <text evidence="2">The sequence shown here is derived from an EMBL/GenBank/DDBJ whole genome shotgun (WGS) entry which is preliminary data.</text>
</comment>
<dbReference type="Gene3D" id="3.10.350.10">
    <property type="entry name" value="LysM domain"/>
    <property type="match status" value="2"/>
</dbReference>
<proteinExistence type="predicted"/>
<dbReference type="AlphaFoldDB" id="A0A0L6JS35"/>
<dbReference type="OrthoDB" id="529831at2"/>
<dbReference type="SMART" id="SM00257">
    <property type="entry name" value="LysM"/>
    <property type="match status" value="2"/>
</dbReference>
<feature type="domain" description="LysM" evidence="1">
    <location>
        <begin position="145"/>
        <end position="188"/>
    </location>
</feature>
<accession>A0A0L6JS35</accession>
<dbReference type="PANTHER" id="PTHR33734">
    <property type="entry name" value="LYSM DOMAIN-CONTAINING GPI-ANCHORED PROTEIN 2"/>
    <property type="match status" value="1"/>
</dbReference>
<dbReference type="SUPFAM" id="SSF54106">
    <property type="entry name" value="LysM domain"/>
    <property type="match status" value="2"/>
</dbReference>
<sequence>MKGKLLLAVFLVIFVANSLITVLKADGTISDVVINNGTISWNSPPMYVNGQTYIPLKESASHLQLAASFDVKTMNATILYGENELKLRLDNDIACLNGKFVQLSSPMKIINNTIMIPIDSYKHLGMTLVTKNNTLLLFSPTDGKIIYKVVSGDSLWRISVLFGVTVDYIKQLNNLKDNTIYIGQPLAVKLTDSTFRTDFDAISSNASLFTLPSFQSPVKGYITSGTAIKVIGKSESWYKVITPKGEGYQYKSSVSINQSILDTAPNSTYFDKIIPVDTSMNTIEYTTYIVVSGDNLWSISERVGLPVNELAQANGLSTSSVLYIGQVLKVPVHKIAIKNVKGSQYGEMLDWYKEGQYVIPINAIGKLTDIGTGISFFIKRTMGASHSDTETVTYSDTTIMKNVFGGSWSWNSRPMVLEINGRKIAVSVNGMPHAGVDGVPMNQIVSNRSGNYGTGPNYDRIAGNGMDGHFDMYVLNGRRHMDNKIDADNQRMVSLAGGLQ</sequence>
<dbReference type="RefSeq" id="WP_036936509.1">
    <property type="nucleotide sequence ID" value="NZ_JQKC01000002.1"/>
</dbReference>
<dbReference type="InterPro" id="IPR036582">
    <property type="entry name" value="Mao_N_sf"/>
</dbReference>